<feature type="region of interest" description="Disordered" evidence="9">
    <location>
        <begin position="25"/>
        <end position="66"/>
    </location>
</feature>
<evidence type="ECO:0000256" key="3">
    <source>
        <dbReference type="ARBA" id="ARBA00023125"/>
    </source>
</evidence>
<dbReference type="FunFam" id="1.10.10.10:FF:000340">
    <property type="entry name" value="ETS translocation variant 2"/>
    <property type="match status" value="1"/>
</dbReference>
<dbReference type="InterPro" id="IPR000418">
    <property type="entry name" value="Ets_dom"/>
</dbReference>
<dbReference type="CTD" id="2116"/>
<accession>A0A6P5JFX7</accession>
<evidence type="ECO:0000256" key="8">
    <source>
        <dbReference type="RuleBase" id="RU004019"/>
    </source>
</evidence>
<evidence type="ECO:0000313" key="11">
    <source>
        <dbReference type="Proteomes" id="UP000515140"/>
    </source>
</evidence>
<dbReference type="InterPro" id="IPR036390">
    <property type="entry name" value="WH_DNA-bd_sf"/>
</dbReference>
<dbReference type="SUPFAM" id="SSF46785">
    <property type="entry name" value="Winged helix' DNA-binding domain"/>
    <property type="match status" value="1"/>
</dbReference>
<dbReference type="GO" id="GO:1990837">
    <property type="term" value="F:sequence-specific double-stranded DNA binding"/>
    <property type="evidence" value="ECO:0007669"/>
    <property type="project" value="UniProtKB-ARBA"/>
</dbReference>
<dbReference type="PROSITE" id="PS50061">
    <property type="entry name" value="ETS_DOMAIN_3"/>
    <property type="match status" value="1"/>
</dbReference>
<evidence type="ECO:0000256" key="2">
    <source>
        <dbReference type="ARBA" id="ARBA00005562"/>
    </source>
</evidence>
<comment type="similarity">
    <text evidence="2 8">Belongs to the ETS family.</text>
</comment>
<dbReference type="Gene3D" id="1.10.10.10">
    <property type="entry name" value="Winged helix-like DNA-binding domain superfamily/Winged helix DNA-binding domain"/>
    <property type="match status" value="1"/>
</dbReference>
<dbReference type="InterPro" id="IPR036388">
    <property type="entry name" value="WH-like_DNA-bd_sf"/>
</dbReference>
<feature type="compositionally biased region" description="Polar residues" evidence="9">
    <location>
        <begin position="180"/>
        <end position="198"/>
    </location>
</feature>
<comment type="subcellular location">
    <subcellularLocation>
        <location evidence="1 8">Nucleus</location>
    </subcellularLocation>
</comment>
<evidence type="ECO:0000256" key="7">
    <source>
        <dbReference type="ARBA" id="ARBA00082451"/>
    </source>
</evidence>
<keyword evidence="4 8" id="KW-0539">Nucleus</keyword>
<gene>
    <name evidence="12" type="primary">ETV2</name>
</gene>
<dbReference type="AlphaFoldDB" id="A0A6P5JFX7"/>
<proteinExistence type="inferred from homology"/>
<dbReference type="GO" id="GO:0000981">
    <property type="term" value="F:DNA-binding transcription factor activity, RNA polymerase II-specific"/>
    <property type="evidence" value="ECO:0007669"/>
    <property type="project" value="TreeGrafter"/>
</dbReference>
<dbReference type="Proteomes" id="UP000515140">
    <property type="component" value="Unplaced"/>
</dbReference>
<evidence type="ECO:0000256" key="1">
    <source>
        <dbReference type="ARBA" id="ARBA00004123"/>
    </source>
</evidence>
<dbReference type="KEGG" id="pcw:110201684"/>
<evidence type="ECO:0000256" key="4">
    <source>
        <dbReference type="ARBA" id="ARBA00023242"/>
    </source>
</evidence>
<protein>
    <recommendedName>
        <fullName evidence="6">ETS translocation variant 2</fullName>
    </recommendedName>
    <alternativeName>
        <fullName evidence="7">Ets-related protein 71</fullName>
    </alternativeName>
</protein>
<dbReference type="InterPro" id="IPR046328">
    <property type="entry name" value="ETS_fam"/>
</dbReference>
<dbReference type="PROSITE" id="PS00345">
    <property type="entry name" value="ETS_DOMAIN_1"/>
    <property type="match status" value="1"/>
</dbReference>
<organism evidence="11 12">
    <name type="scientific">Phascolarctos cinereus</name>
    <name type="common">Koala</name>
    <dbReference type="NCBI Taxonomy" id="38626"/>
    <lineage>
        <taxon>Eukaryota</taxon>
        <taxon>Metazoa</taxon>
        <taxon>Chordata</taxon>
        <taxon>Craniata</taxon>
        <taxon>Vertebrata</taxon>
        <taxon>Euteleostomi</taxon>
        <taxon>Mammalia</taxon>
        <taxon>Metatheria</taxon>
        <taxon>Diprotodontia</taxon>
        <taxon>Phascolarctidae</taxon>
        <taxon>Phascolarctos</taxon>
    </lineage>
</organism>
<dbReference type="PANTHER" id="PTHR11849">
    <property type="entry name" value="ETS"/>
    <property type="match status" value="1"/>
</dbReference>
<feature type="region of interest" description="Disordered" evidence="9">
    <location>
        <begin position="180"/>
        <end position="213"/>
    </location>
</feature>
<evidence type="ECO:0000313" key="12">
    <source>
        <dbReference type="RefSeq" id="XP_020833182.1"/>
    </source>
</evidence>
<evidence type="ECO:0000259" key="10">
    <source>
        <dbReference type="PROSITE" id="PS50061"/>
    </source>
</evidence>
<evidence type="ECO:0000256" key="6">
    <source>
        <dbReference type="ARBA" id="ARBA00071844"/>
    </source>
</evidence>
<name>A0A6P5JFX7_PHACI</name>
<dbReference type="Pfam" id="PF00178">
    <property type="entry name" value="Ets"/>
    <property type="match status" value="1"/>
</dbReference>
<dbReference type="GeneID" id="110201684"/>
<dbReference type="RefSeq" id="XP_020833182.1">
    <property type="nucleotide sequence ID" value="XM_020977523.1"/>
</dbReference>
<dbReference type="GO" id="GO:0030154">
    <property type="term" value="P:cell differentiation"/>
    <property type="evidence" value="ECO:0007669"/>
    <property type="project" value="TreeGrafter"/>
</dbReference>
<evidence type="ECO:0000256" key="9">
    <source>
        <dbReference type="SAM" id="MobiDB-lite"/>
    </source>
</evidence>
<dbReference type="PANTHER" id="PTHR11849:SF209">
    <property type="entry name" value="ETS TRANSLOCATION VARIANT 2"/>
    <property type="match status" value="1"/>
</dbReference>
<keyword evidence="11" id="KW-1185">Reference proteome</keyword>
<reference evidence="12" key="1">
    <citation type="submission" date="2025-08" db="UniProtKB">
        <authorList>
            <consortium name="RefSeq"/>
        </authorList>
    </citation>
    <scope>IDENTIFICATION</scope>
    <source>
        <tissue evidence="12">Spleen</tissue>
    </source>
</reference>
<dbReference type="InParanoid" id="A0A6P5JFX7"/>
<comment type="function">
    <text evidence="5">Binds to DNA sequences containing the consensus pentanucleotide 5'-CGGA[AT]-3'.</text>
</comment>
<evidence type="ECO:0000256" key="5">
    <source>
        <dbReference type="ARBA" id="ARBA00053038"/>
    </source>
</evidence>
<dbReference type="GO" id="GO:0005634">
    <property type="term" value="C:nucleus"/>
    <property type="evidence" value="ECO:0007669"/>
    <property type="project" value="UniProtKB-SubCell"/>
</dbReference>
<feature type="domain" description="ETS" evidence="10">
    <location>
        <begin position="217"/>
        <end position="297"/>
    </location>
</feature>
<dbReference type="PRINTS" id="PR00454">
    <property type="entry name" value="ETSDOMAIN"/>
</dbReference>
<dbReference type="SMART" id="SM00413">
    <property type="entry name" value="ETS"/>
    <property type="match status" value="1"/>
</dbReference>
<sequence length="304" mass="33899">MTMDLSWFCCDDLALQEVPLGSGMEHPSLASGEPDFYNSKTSAPSDPRDLHSRTTGNGWKDSAPISHLPGLPTNECGSDFLLPEFPWGTDFPSLNLQWSGDWTDPAWLTPVSQPYGPTRFTYPERAGIADLTTSQASFTSWATPSVPSGPTHWDCPTGPCWEGGSAAAMEYPTSWELNQPSECTAPSSECPVTSNSTPRSDRANATRGPRTGHRGPIQLWQFLLELLRDRAGEGCIRWTGNSREFQLCDPKEVARLWGERKKKPGMNYEKLSRGLRYYYRRDIVHKSGGRKYTYRFGGRVPDLP</sequence>
<keyword evidence="3 8" id="KW-0238">DNA-binding</keyword>
<dbReference type="PROSITE" id="PS00346">
    <property type="entry name" value="ETS_DOMAIN_2"/>
    <property type="match status" value="1"/>
</dbReference>
<dbReference type="OMA" id="GLHTDCT"/>